<evidence type="ECO:0000256" key="1">
    <source>
        <dbReference type="SAM" id="Coils"/>
    </source>
</evidence>
<keyword evidence="1" id="KW-0175">Coiled coil</keyword>
<keyword evidence="2" id="KW-1133">Transmembrane helix</keyword>
<reference evidence="4 5" key="1">
    <citation type="submission" date="2016-10" db="EMBL/GenBank/DDBJ databases">
        <authorList>
            <person name="de Groot N.N."/>
        </authorList>
    </citation>
    <scope>NUCLEOTIDE SEQUENCE [LARGE SCALE GENOMIC DNA]</scope>
    <source>
        <strain evidence="4 5">DSM 3217</strain>
    </source>
</reference>
<gene>
    <name evidence="4" type="ORF">SAMN02910417_01783</name>
</gene>
<evidence type="ECO:0000313" key="4">
    <source>
        <dbReference type="EMBL" id="SDB23785.1"/>
    </source>
</evidence>
<dbReference type="STRING" id="1732.SAMN02910417_01783"/>
<dbReference type="Pfam" id="PF04205">
    <property type="entry name" value="FMN_bind"/>
    <property type="match status" value="1"/>
</dbReference>
<keyword evidence="2" id="KW-0472">Membrane</keyword>
<proteinExistence type="predicted"/>
<organism evidence="4 5">
    <name type="scientific">Eubacterium oxidoreducens</name>
    <dbReference type="NCBI Taxonomy" id="1732"/>
    <lineage>
        <taxon>Bacteria</taxon>
        <taxon>Bacillati</taxon>
        <taxon>Bacillota</taxon>
        <taxon>Clostridia</taxon>
        <taxon>Eubacteriales</taxon>
        <taxon>Eubacteriaceae</taxon>
        <taxon>Eubacterium</taxon>
    </lineage>
</organism>
<evidence type="ECO:0000313" key="5">
    <source>
        <dbReference type="Proteomes" id="UP000199228"/>
    </source>
</evidence>
<feature type="domain" description="FMN-binding" evidence="3">
    <location>
        <begin position="80"/>
        <end position="154"/>
    </location>
</feature>
<dbReference type="AlphaFoldDB" id="A0A1G6BT69"/>
<sequence length="155" mass="16385">MKSKYKIFFQSMVALIAIVAILCIYQAITLYRIQADEIAKLENDVASYEETLQNYEEATGATSTTSTGFQDGSYTGSAQGFGGNIDVTVVINGGKIESINIDSASGEDAAYLDMAVKIIDNIIDAQSPDVDTISGATYSSNGIKNAVISALGQAM</sequence>
<keyword evidence="2" id="KW-0812">Transmembrane</keyword>
<keyword evidence="5" id="KW-1185">Reference proteome</keyword>
<dbReference type="GO" id="GO:0016020">
    <property type="term" value="C:membrane"/>
    <property type="evidence" value="ECO:0007669"/>
    <property type="project" value="InterPro"/>
</dbReference>
<feature type="coiled-coil region" evidence="1">
    <location>
        <begin position="31"/>
        <end position="58"/>
    </location>
</feature>
<dbReference type="InterPro" id="IPR007329">
    <property type="entry name" value="FMN-bd"/>
</dbReference>
<feature type="transmembrane region" description="Helical" evidence="2">
    <location>
        <begin position="7"/>
        <end position="28"/>
    </location>
</feature>
<evidence type="ECO:0000256" key="2">
    <source>
        <dbReference type="SAM" id="Phobius"/>
    </source>
</evidence>
<dbReference type="RefSeq" id="WP_242870560.1">
    <property type="nucleotide sequence ID" value="NZ_FMXR01000012.1"/>
</dbReference>
<dbReference type="SMART" id="SM00900">
    <property type="entry name" value="FMN_bind"/>
    <property type="match status" value="1"/>
</dbReference>
<dbReference type="GO" id="GO:0010181">
    <property type="term" value="F:FMN binding"/>
    <property type="evidence" value="ECO:0007669"/>
    <property type="project" value="InterPro"/>
</dbReference>
<dbReference type="Proteomes" id="UP000199228">
    <property type="component" value="Unassembled WGS sequence"/>
</dbReference>
<dbReference type="EMBL" id="FMXR01000012">
    <property type="protein sequence ID" value="SDB23785.1"/>
    <property type="molecule type" value="Genomic_DNA"/>
</dbReference>
<dbReference type="Gene3D" id="3.90.1010.20">
    <property type="match status" value="1"/>
</dbReference>
<name>A0A1G6BT69_EUBOX</name>
<accession>A0A1G6BT69</accession>
<protein>
    <submittedName>
        <fullName evidence="4">Uncharacterized protein, contains FMN-binding domain</fullName>
    </submittedName>
</protein>
<evidence type="ECO:0000259" key="3">
    <source>
        <dbReference type="SMART" id="SM00900"/>
    </source>
</evidence>